<accession>A0A183FF47</accession>
<reference evidence="1 2" key="1">
    <citation type="submission" date="2018-11" db="EMBL/GenBank/DDBJ databases">
        <authorList>
            <consortium name="Pathogen Informatics"/>
        </authorList>
    </citation>
    <scope>NUCLEOTIDE SEQUENCE [LARGE SCALE GENOMIC DNA]</scope>
</reference>
<sequence length="122" mass="14248">MKSYGTASYAISRHRKNKVFMWQSRVVHGRVYEFLVASRFKLLLLRCLKFNNLKIPLVLIDNDVIRENPDEPLNAPHFCKVRCRSSLSLLFRNHSVGGLPYKKRTDRGKTNKKKTTLPTFLL</sequence>
<gene>
    <name evidence="1" type="ORF">HPBE_LOCUS5093</name>
</gene>
<keyword evidence="2" id="KW-1185">Reference proteome</keyword>
<evidence type="ECO:0000313" key="2">
    <source>
        <dbReference type="Proteomes" id="UP000050761"/>
    </source>
</evidence>
<proteinExistence type="predicted"/>
<reference evidence="3" key="2">
    <citation type="submission" date="2019-09" db="UniProtKB">
        <authorList>
            <consortium name="WormBaseParasite"/>
        </authorList>
    </citation>
    <scope>IDENTIFICATION</scope>
</reference>
<organism evidence="2 3">
    <name type="scientific">Heligmosomoides polygyrus</name>
    <name type="common">Parasitic roundworm</name>
    <dbReference type="NCBI Taxonomy" id="6339"/>
    <lineage>
        <taxon>Eukaryota</taxon>
        <taxon>Metazoa</taxon>
        <taxon>Ecdysozoa</taxon>
        <taxon>Nematoda</taxon>
        <taxon>Chromadorea</taxon>
        <taxon>Rhabditida</taxon>
        <taxon>Rhabditina</taxon>
        <taxon>Rhabditomorpha</taxon>
        <taxon>Strongyloidea</taxon>
        <taxon>Heligmosomidae</taxon>
        <taxon>Heligmosomoides</taxon>
    </lineage>
</organism>
<dbReference type="OrthoDB" id="5811900at2759"/>
<evidence type="ECO:0000313" key="1">
    <source>
        <dbReference type="EMBL" id="VDO63369.1"/>
    </source>
</evidence>
<dbReference type="WBParaSite" id="HPBE_0000509201-mRNA-1">
    <property type="protein sequence ID" value="HPBE_0000509201-mRNA-1"/>
    <property type="gene ID" value="HPBE_0000509201"/>
</dbReference>
<evidence type="ECO:0000313" key="3">
    <source>
        <dbReference type="WBParaSite" id="HPBE_0000509201-mRNA-1"/>
    </source>
</evidence>
<name>A0A183FF47_HELPZ</name>
<protein>
    <submittedName>
        <fullName evidence="3">Ribosomal_L18e/L15P domain-containing protein</fullName>
    </submittedName>
</protein>
<accession>A0A3P7XBR9</accession>
<dbReference type="Proteomes" id="UP000050761">
    <property type="component" value="Unassembled WGS sequence"/>
</dbReference>
<dbReference type="AlphaFoldDB" id="A0A183FF47"/>
<dbReference type="EMBL" id="UZAH01025411">
    <property type="protein sequence ID" value="VDO63369.1"/>
    <property type="molecule type" value="Genomic_DNA"/>
</dbReference>